<protein>
    <submittedName>
        <fullName evidence="1">Uncharacterized protein</fullName>
    </submittedName>
</protein>
<dbReference type="EMBL" id="GBRH01233355">
    <property type="protein sequence ID" value="JAD64540.1"/>
    <property type="molecule type" value="Transcribed_RNA"/>
</dbReference>
<proteinExistence type="predicted"/>
<reference evidence="1" key="2">
    <citation type="journal article" date="2015" name="Data Brief">
        <title>Shoot transcriptome of the giant reed, Arundo donax.</title>
        <authorList>
            <person name="Barrero R.A."/>
            <person name="Guerrero F.D."/>
            <person name="Moolhuijzen P."/>
            <person name="Goolsby J.A."/>
            <person name="Tidwell J."/>
            <person name="Bellgard S.E."/>
            <person name="Bellgard M.I."/>
        </authorList>
    </citation>
    <scope>NUCLEOTIDE SEQUENCE</scope>
    <source>
        <tissue evidence="1">Shoot tissue taken approximately 20 cm above the soil surface</tissue>
    </source>
</reference>
<accession>A0A0A9BTN8</accession>
<reference evidence="1" key="1">
    <citation type="submission" date="2014-09" db="EMBL/GenBank/DDBJ databases">
        <authorList>
            <person name="Magalhaes I.L.F."/>
            <person name="Oliveira U."/>
            <person name="Santos F.R."/>
            <person name="Vidigal T.H.D.A."/>
            <person name="Brescovit A.D."/>
            <person name="Santos A.J."/>
        </authorList>
    </citation>
    <scope>NUCLEOTIDE SEQUENCE</scope>
    <source>
        <tissue evidence="1">Shoot tissue taken approximately 20 cm above the soil surface</tissue>
    </source>
</reference>
<organism evidence="1">
    <name type="scientific">Arundo donax</name>
    <name type="common">Giant reed</name>
    <name type="synonym">Donax arundinaceus</name>
    <dbReference type="NCBI Taxonomy" id="35708"/>
    <lineage>
        <taxon>Eukaryota</taxon>
        <taxon>Viridiplantae</taxon>
        <taxon>Streptophyta</taxon>
        <taxon>Embryophyta</taxon>
        <taxon>Tracheophyta</taxon>
        <taxon>Spermatophyta</taxon>
        <taxon>Magnoliopsida</taxon>
        <taxon>Liliopsida</taxon>
        <taxon>Poales</taxon>
        <taxon>Poaceae</taxon>
        <taxon>PACMAD clade</taxon>
        <taxon>Arundinoideae</taxon>
        <taxon>Arundineae</taxon>
        <taxon>Arundo</taxon>
    </lineage>
</organism>
<dbReference type="AlphaFoldDB" id="A0A0A9BTN8"/>
<sequence>MVVTMAKLGAATETVLGTRGCSAAGAGASVATSAAKSHRRRTVAATTEAARRCKHI</sequence>
<name>A0A0A9BTN8_ARUDO</name>
<evidence type="ECO:0000313" key="1">
    <source>
        <dbReference type="EMBL" id="JAD64540.1"/>
    </source>
</evidence>